<dbReference type="PANTHER" id="PTHR13369:SF0">
    <property type="entry name" value="GLUTATHIONE S-TRANSFERASE C-TERMINAL DOMAIN-CONTAINING PROTEIN"/>
    <property type="match status" value="1"/>
</dbReference>
<protein>
    <submittedName>
        <fullName evidence="2">Methyltransferase</fullName>
    </submittedName>
</protein>
<accession>A0ABT7DXQ6</accession>
<dbReference type="InterPro" id="IPR025714">
    <property type="entry name" value="Methyltranfer_dom"/>
</dbReference>
<keyword evidence="3" id="KW-1185">Reference proteome</keyword>
<evidence type="ECO:0000313" key="2">
    <source>
        <dbReference type="EMBL" id="MDK2124599.1"/>
    </source>
</evidence>
<dbReference type="Pfam" id="PF13679">
    <property type="entry name" value="Methyltransf_32"/>
    <property type="match status" value="1"/>
</dbReference>
<gene>
    <name evidence="2" type="ORF">PZA18_11105</name>
</gene>
<proteinExistence type="predicted"/>
<organism evidence="2 3">
    <name type="scientific">Parachitinimonas caeni</name>
    <dbReference type="NCBI Taxonomy" id="3031301"/>
    <lineage>
        <taxon>Bacteria</taxon>
        <taxon>Pseudomonadati</taxon>
        <taxon>Pseudomonadota</taxon>
        <taxon>Betaproteobacteria</taxon>
        <taxon>Neisseriales</taxon>
        <taxon>Chitinibacteraceae</taxon>
        <taxon>Parachitinimonas</taxon>
    </lineage>
</organism>
<keyword evidence="2" id="KW-0808">Transferase</keyword>
<evidence type="ECO:0000259" key="1">
    <source>
        <dbReference type="Pfam" id="PF13679"/>
    </source>
</evidence>
<dbReference type="RefSeq" id="WP_284100912.1">
    <property type="nucleotide sequence ID" value="NZ_JARRAF010000011.1"/>
</dbReference>
<dbReference type="EMBL" id="JARRAF010000011">
    <property type="protein sequence ID" value="MDK2124599.1"/>
    <property type="molecule type" value="Genomic_DNA"/>
</dbReference>
<dbReference type="Proteomes" id="UP001172778">
    <property type="component" value="Unassembled WGS sequence"/>
</dbReference>
<comment type="caution">
    <text evidence="2">The sequence shown here is derived from an EMBL/GenBank/DDBJ whole genome shotgun (WGS) entry which is preliminary data.</text>
</comment>
<dbReference type="PANTHER" id="PTHR13369">
    <property type="match status" value="1"/>
</dbReference>
<name>A0ABT7DXQ6_9NEIS</name>
<keyword evidence="2" id="KW-0489">Methyltransferase</keyword>
<dbReference type="GO" id="GO:0008168">
    <property type="term" value="F:methyltransferase activity"/>
    <property type="evidence" value="ECO:0007669"/>
    <property type="project" value="UniProtKB-KW"/>
</dbReference>
<reference evidence="2" key="1">
    <citation type="submission" date="2023-03" db="EMBL/GenBank/DDBJ databases">
        <title>Chitinimonas shenzhenensis gen. nov., sp. nov., a novel member of family Burkholderiaceae isolated from activated sludge collected in Shen Zhen, China.</title>
        <authorList>
            <person name="Wang X."/>
        </authorList>
    </citation>
    <scope>NUCLEOTIDE SEQUENCE</scope>
    <source>
        <strain evidence="2">DQS-5</strain>
    </source>
</reference>
<evidence type="ECO:0000313" key="3">
    <source>
        <dbReference type="Proteomes" id="UP001172778"/>
    </source>
</evidence>
<sequence length="398" mass="44267">MNSTLSLSERFNRIGELLQVHQAIWQPQPFKQPQPDWCQQLPQLDQRLQSLELATTEQLASNNPALLAWLSPVLPVLAELAGLIDLPALPTHPTATPDAHFWRDIPGRKQAQIEAFVAVSSQASPALEWCAGKGHLGRLLAFGGVADVLSLELDPVLCAAGEALTRRTRQTQRFTAIDVLSPAAATLIAGRHCHALHACGALHRHLVNLACNTSLPSLQLAPCCYYRWADEYYTARSTAGRRSGLRLSRDDLRLAVTETVTADGRENRLRQRGHAWRLGFDALRRQLTGDAAYQPQAPIPTAWLSGSFADFCQHMAQRRAFALPADLDWPYWEHEANVAFLRFSQRSLPRFAFRRAIETWLVLDLALALQEAGYQVAVGTFCPTSLTPRNLLITARRP</sequence>
<feature type="domain" description="Methyltransferase" evidence="1">
    <location>
        <begin position="120"/>
        <end position="226"/>
    </location>
</feature>
<dbReference type="GO" id="GO:0032259">
    <property type="term" value="P:methylation"/>
    <property type="evidence" value="ECO:0007669"/>
    <property type="project" value="UniProtKB-KW"/>
</dbReference>